<organism evidence="2 3">
    <name type="scientific">Saccharothrix tamanrassetensis</name>
    <dbReference type="NCBI Taxonomy" id="1051531"/>
    <lineage>
        <taxon>Bacteria</taxon>
        <taxon>Bacillati</taxon>
        <taxon>Actinomycetota</taxon>
        <taxon>Actinomycetes</taxon>
        <taxon>Pseudonocardiales</taxon>
        <taxon>Pseudonocardiaceae</taxon>
        <taxon>Saccharothrix</taxon>
    </lineage>
</organism>
<dbReference type="AlphaFoldDB" id="A0A841CRN0"/>
<gene>
    <name evidence="2" type="ORF">FHS29_006522</name>
</gene>
<keyword evidence="3" id="KW-1185">Reference proteome</keyword>
<evidence type="ECO:0000313" key="3">
    <source>
        <dbReference type="Proteomes" id="UP000547510"/>
    </source>
</evidence>
<accession>A0A841CRN0</accession>
<evidence type="ECO:0000313" key="2">
    <source>
        <dbReference type="EMBL" id="MBB5959900.1"/>
    </source>
</evidence>
<comment type="caution">
    <text evidence="2">The sequence shown here is derived from an EMBL/GenBank/DDBJ whole genome shotgun (WGS) entry which is preliminary data.</text>
</comment>
<reference evidence="2 3" key="1">
    <citation type="submission" date="2020-08" db="EMBL/GenBank/DDBJ databases">
        <title>Genomic Encyclopedia of Type Strains, Phase III (KMG-III): the genomes of soil and plant-associated and newly described type strains.</title>
        <authorList>
            <person name="Whitman W."/>
        </authorList>
    </citation>
    <scope>NUCLEOTIDE SEQUENCE [LARGE SCALE GENOMIC DNA]</scope>
    <source>
        <strain evidence="2 3">CECT 8640</strain>
    </source>
</reference>
<sequence>MDAKLAEELRLLLDAAAERAQPWLHKLAADGEHDTRTCGWCPLCNAVALVRGDRSELAARAAEHVAGLIAVLRAALAEPEDSASAAASASAESDPDAEGTAPTRPRVQHIPVVRSSRSEQQPC</sequence>
<dbReference type="RefSeq" id="WP_184697354.1">
    <property type="nucleotide sequence ID" value="NZ_JACHJN010000013.1"/>
</dbReference>
<protein>
    <submittedName>
        <fullName evidence="2">Uncharacterized protein</fullName>
    </submittedName>
</protein>
<evidence type="ECO:0000256" key="1">
    <source>
        <dbReference type="SAM" id="MobiDB-lite"/>
    </source>
</evidence>
<feature type="compositionally biased region" description="Low complexity" evidence="1">
    <location>
        <begin position="81"/>
        <end position="92"/>
    </location>
</feature>
<name>A0A841CRN0_9PSEU</name>
<dbReference type="EMBL" id="JACHJN010000013">
    <property type="protein sequence ID" value="MBB5959900.1"/>
    <property type="molecule type" value="Genomic_DNA"/>
</dbReference>
<dbReference type="Proteomes" id="UP000547510">
    <property type="component" value="Unassembled WGS sequence"/>
</dbReference>
<proteinExistence type="predicted"/>
<feature type="region of interest" description="Disordered" evidence="1">
    <location>
        <begin position="81"/>
        <end position="123"/>
    </location>
</feature>